<feature type="chain" id="PRO_5038800988" description="TIR domain-containing protein" evidence="12">
    <location>
        <begin position="26"/>
        <end position="736"/>
    </location>
</feature>
<dbReference type="AlphaFoldDB" id="A0A9D4QRL1"/>
<dbReference type="SMART" id="SM00369">
    <property type="entry name" value="LRR_TYP"/>
    <property type="match status" value="3"/>
</dbReference>
<dbReference type="GO" id="GO:0007165">
    <property type="term" value="P:signal transduction"/>
    <property type="evidence" value="ECO:0007669"/>
    <property type="project" value="InterPro"/>
</dbReference>
<keyword evidence="15" id="KW-1185">Reference proteome</keyword>
<dbReference type="InterPro" id="IPR000157">
    <property type="entry name" value="TIR_dom"/>
</dbReference>
<evidence type="ECO:0000256" key="1">
    <source>
        <dbReference type="ARBA" id="ARBA00004167"/>
    </source>
</evidence>
<evidence type="ECO:0000256" key="10">
    <source>
        <dbReference type="ARBA" id="ARBA00023180"/>
    </source>
</evidence>
<evidence type="ECO:0000256" key="7">
    <source>
        <dbReference type="ARBA" id="ARBA00022989"/>
    </source>
</evidence>
<dbReference type="InterPro" id="IPR035897">
    <property type="entry name" value="Toll_tir_struct_dom_sf"/>
</dbReference>
<keyword evidence="10" id="KW-0325">Glycoprotein</keyword>
<dbReference type="PANTHER" id="PTHR24365">
    <property type="entry name" value="TOLL-LIKE RECEPTOR"/>
    <property type="match status" value="1"/>
</dbReference>
<keyword evidence="8 11" id="KW-0472">Membrane</keyword>
<keyword evidence="5 12" id="KW-0732">Signal</keyword>
<evidence type="ECO:0000313" key="14">
    <source>
        <dbReference type="EMBL" id="KAH3841021.1"/>
    </source>
</evidence>
<name>A0A9D4QRL1_DREPO</name>
<evidence type="ECO:0000256" key="8">
    <source>
        <dbReference type="ARBA" id="ARBA00023136"/>
    </source>
</evidence>
<evidence type="ECO:0000256" key="6">
    <source>
        <dbReference type="ARBA" id="ARBA00022737"/>
    </source>
</evidence>
<accession>A0A9D4QRL1</accession>
<sequence length="736" mass="83876">MDTKHVLAFWKLSLVTGLVLIGGRGGVIEVNPCEQQSCLRMEPVTVNLSVSEVKIYLPCRLFIPFESNCTPPSNITRLVFVGDATVQGAQVLVLGVGSFDWAETLEELHFDNIIQVYIECGSFRGLTNLRVLNMSGCTSVKFSHFLNAVQCSALLNLEVLQLSTAGNLAPNDHFALDESLWKALASTKLRYLDLSDTVIAKSNLSKVFFYLPHLQFLNISNIQIGNRTKNDFQISDNYKPSLEILDMSRFYADKSTIQNRIFCLVSWLRNSQPRAYNLSETWLFKSLKTLMFNNMCGDIKGRNFEQVRNITLSGQSVLQNLYLHQNHWPIVDIEVNLEAFSQLQLLDLSENGIEYLNDKAFSSLLGLKTFLLADNQLGKMAHTHAGMFAQLFAKYSNLSLLDLSHNNIDTIPHDLFISNPLLLHIDLSQNRLTEVTFKCDHLKALQVLNLRGNMLAMLDITTKATFHNLQHGTFVKISENTFTCSSCRDYGTIEWLTIHDKILDFDHLQCRNINGNLVYVTSTIKKELKDVCEKPLQIRIKICVAVSITTLCCVIGIAFAYIIIRRRKHKRQTRQRLDTITKLLDGRLEFLVFLQYSSKDEHFVHANVYAQLDYHLRRLVPLNKDLISFGDKDFRVGKSILDETIRCTKSSAAVVLLLTDNFVNSEYCLNEFDVAFRVGKPIILMLKGEVDMTRAPPVIRDLFHTYVRVLWKCDDNGEYILTTSWENVCHAILESR</sequence>
<dbReference type="SUPFAM" id="SSF52058">
    <property type="entry name" value="L domain-like"/>
    <property type="match status" value="1"/>
</dbReference>
<dbReference type="GO" id="GO:0038023">
    <property type="term" value="F:signaling receptor activity"/>
    <property type="evidence" value="ECO:0007669"/>
    <property type="project" value="TreeGrafter"/>
</dbReference>
<dbReference type="PANTHER" id="PTHR24365:SF541">
    <property type="entry name" value="PROTEIN TOLL-RELATED"/>
    <property type="match status" value="1"/>
</dbReference>
<evidence type="ECO:0000259" key="13">
    <source>
        <dbReference type="PROSITE" id="PS50104"/>
    </source>
</evidence>
<evidence type="ECO:0000256" key="5">
    <source>
        <dbReference type="ARBA" id="ARBA00022729"/>
    </source>
</evidence>
<keyword evidence="7 11" id="KW-1133">Transmembrane helix</keyword>
<proteinExistence type="inferred from homology"/>
<dbReference type="SUPFAM" id="SSF52200">
    <property type="entry name" value="Toll/Interleukin receptor TIR domain"/>
    <property type="match status" value="1"/>
</dbReference>
<dbReference type="InterPro" id="IPR032675">
    <property type="entry name" value="LRR_dom_sf"/>
</dbReference>
<dbReference type="EMBL" id="JAIWYP010000004">
    <property type="protein sequence ID" value="KAH3841021.1"/>
    <property type="molecule type" value="Genomic_DNA"/>
</dbReference>
<dbReference type="InterPro" id="IPR003591">
    <property type="entry name" value="Leu-rich_rpt_typical-subtyp"/>
</dbReference>
<dbReference type="Gene3D" id="3.40.50.10140">
    <property type="entry name" value="Toll/interleukin-1 receptor homology (TIR) domain"/>
    <property type="match status" value="1"/>
</dbReference>
<feature type="domain" description="TIR" evidence="13">
    <location>
        <begin position="588"/>
        <end position="732"/>
    </location>
</feature>
<comment type="similarity">
    <text evidence="2">Belongs to the Toll-like receptor family.</text>
</comment>
<gene>
    <name evidence="14" type="ORF">DPMN_114481</name>
</gene>
<dbReference type="PROSITE" id="PS50104">
    <property type="entry name" value="TIR"/>
    <property type="match status" value="1"/>
</dbReference>
<comment type="subcellular location">
    <subcellularLocation>
        <location evidence="1">Membrane</location>
        <topology evidence="1">Single-pass membrane protein</topology>
    </subcellularLocation>
</comment>
<dbReference type="Pfam" id="PF13676">
    <property type="entry name" value="TIR_2"/>
    <property type="match status" value="1"/>
</dbReference>
<keyword evidence="3" id="KW-0433">Leucine-rich repeat</keyword>
<reference evidence="14" key="1">
    <citation type="journal article" date="2019" name="bioRxiv">
        <title>The Genome of the Zebra Mussel, Dreissena polymorpha: A Resource for Invasive Species Research.</title>
        <authorList>
            <person name="McCartney M.A."/>
            <person name="Auch B."/>
            <person name="Kono T."/>
            <person name="Mallez S."/>
            <person name="Zhang Y."/>
            <person name="Obille A."/>
            <person name="Becker A."/>
            <person name="Abrahante J.E."/>
            <person name="Garbe J."/>
            <person name="Badalamenti J.P."/>
            <person name="Herman A."/>
            <person name="Mangelson H."/>
            <person name="Liachko I."/>
            <person name="Sullivan S."/>
            <person name="Sone E.D."/>
            <person name="Koren S."/>
            <person name="Silverstein K.A.T."/>
            <person name="Beckman K.B."/>
            <person name="Gohl D.M."/>
        </authorList>
    </citation>
    <scope>NUCLEOTIDE SEQUENCE</scope>
    <source>
        <strain evidence="14">Duluth1</strain>
        <tissue evidence="14">Whole animal</tissue>
    </source>
</reference>
<evidence type="ECO:0000256" key="12">
    <source>
        <dbReference type="SAM" id="SignalP"/>
    </source>
</evidence>
<reference evidence="14" key="2">
    <citation type="submission" date="2020-11" db="EMBL/GenBank/DDBJ databases">
        <authorList>
            <person name="McCartney M.A."/>
            <person name="Auch B."/>
            <person name="Kono T."/>
            <person name="Mallez S."/>
            <person name="Becker A."/>
            <person name="Gohl D.M."/>
            <person name="Silverstein K.A.T."/>
            <person name="Koren S."/>
            <person name="Bechman K.B."/>
            <person name="Herman A."/>
            <person name="Abrahante J.E."/>
            <person name="Garbe J."/>
        </authorList>
    </citation>
    <scope>NUCLEOTIDE SEQUENCE</scope>
    <source>
        <strain evidence="14">Duluth1</strain>
        <tissue evidence="14">Whole animal</tissue>
    </source>
</reference>
<evidence type="ECO:0000256" key="11">
    <source>
        <dbReference type="SAM" id="Phobius"/>
    </source>
</evidence>
<keyword evidence="4 11" id="KW-0812">Transmembrane</keyword>
<feature type="signal peptide" evidence="12">
    <location>
        <begin position="1"/>
        <end position="25"/>
    </location>
</feature>
<feature type="transmembrane region" description="Helical" evidence="11">
    <location>
        <begin position="544"/>
        <end position="564"/>
    </location>
</feature>
<evidence type="ECO:0000256" key="3">
    <source>
        <dbReference type="ARBA" id="ARBA00022614"/>
    </source>
</evidence>
<dbReference type="Proteomes" id="UP000828390">
    <property type="component" value="Unassembled WGS sequence"/>
</dbReference>
<evidence type="ECO:0000256" key="2">
    <source>
        <dbReference type="ARBA" id="ARBA00009634"/>
    </source>
</evidence>
<dbReference type="OrthoDB" id="6162445at2759"/>
<dbReference type="InterPro" id="IPR001611">
    <property type="entry name" value="Leu-rich_rpt"/>
</dbReference>
<dbReference type="Pfam" id="PF13855">
    <property type="entry name" value="LRR_8"/>
    <property type="match status" value="1"/>
</dbReference>
<evidence type="ECO:0000313" key="15">
    <source>
        <dbReference type="Proteomes" id="UP000828390"/>
    </source>
</evidence>
<evidence type="ECO:0000256" key="9">
    <source>
        <dbReference type="ARBA" id="ARBA00023170"/>
    </source>
</evidence>
<dbReference type="PROSITE" id="PS51450">
    <property type="entry name" value="LRR"/>
    <property type="match status" value="1"/>
</dbReference>
<keyword evidence="9" id="KW-0675">Receptor</keyword>
<protein>
    <recommendedName>
        <fullName evidence="13">TIR domain-containing protein</fullName>
    </recommendedName>
</protein>
<comment type="caution">
    <text evidence="14">The sequence shown here is derived from an EMBL/GenBank/DDBJ whole genome shotgun (WGS) entry which is preliminary data.</text>
</comment>
<keyword evidence="6" id="KW-0677">Repeat</keyword>
<dbReference type="GO" id="GO:0005886">
    <property type="term" value="C:plasma membrane"/>
    <property type="evidence" value="ECO:0007669"/>
    <property type="project" value="TreeGrafter"/>
</dbReference>
<evidence type="ECO:0000256" key="4">
    <source>
        <dbReference type="ARBA" id="ARBA00022692"/>
    </source>
</evidence>
<organism evidence="14 15">
    <name type="scientific">Dreissena polymorpha</name>
    <name type="common">Zebra mussel</name>
    <name type="synonym">Mytilus polymorpha</name>
    <dbReference type="NCBI Taxonomy" id="45954"/>
    <lineage>
        <taxon>Eukaryota</taxon>
        <taxon>Metazoa</taxon>
        <taxon>Spiralia</taxon>
        <taxon>Lophotrochozoa</taxon>
        <taxon>Mollusca</taxon>
        <taxon>Bivalvia</taxon>
        <taxon>Autobranchia</taxon>
        <taxon>Heteroconchia</taxon>
        <taxon>Euheterodonta</taxon>
        <taxon>Imparidentia</taxon>
        <taxon>Neoheterodontei</taxon>
        <taxon>Myida</taxon>
        <taxon>Dreissenoidea</taxon>
        <taxon>Dreissenidae</taxon>
        <taxon>Dreissena</taxon>
    </lineage>
</organism>
<dbReference type="Gene3D" id="3.80.10.10">
    <property type="entry name" value="Ribonuclease Inhibitor"/>
    <property type="match status" value="3"/>
</dbReference>